<dbReference type="InterPro" id="IPR016195">
    <property type="entry name" value="Pol/histidinol_Pase-like"/>
</dbReference>
<protein>
    <recommendedName>
        <fullName evidence="1">Polymerase/histidinol phosphatase N-terminal domain-containing protein</fullName>
    </recommendedName>
</protein>
<reference evidence="2" key="1">
    <citation type="submission" date="2019-11" db="EMBL/GenBank/DDBJ databases">
        <authorList>
            <person name="Feng L."/>
        </authorList>
    </citation>
    <scope>NUCLEOTIDE SEQUENCE</scope>
    <source>
        <strain evidence="2">PmerdaeLFYP103</strain>
    </source>
</reference>
<name>A0A6N3HBZ8_9BACT</name>
<sequence length="388" mass="44769">MKVALNLFITRNCSFNHSLLALLKLKIFSNKPDNICIDQYMKRFITQSLMNNLHKKKDVYELTRLNNLFTRNEINIPGFDDYRVLKCDFHTHTVFSDGLVWPDGRIYEAWQDGLDAIAITDHIEHRINQDLLNGDLNQSYKIAKTAADDMDLIVIPGVEITRDKPLGHFNALFIQDANLIEKEDPLDSLAEAKKQGAFIVWNHPGWPDNNVTLYPIHEQLITKGIINGIEVMNYKDFYPKAINWCVSFKKTIMAGSDVHCTISGMYRNRFRPMTLVFAREKSEAGIHEALLARRTIALFDGYMAGEIQILSQFVKSCIKIKYMKNSCIAVTNVSDIPFHIFNEDDSYMLPERKTIMMRIPANHLWTLENCFVKEDSKLSISINELRLQ</sequence>
<dbReference type="PANTHER" id="PTHR42924">
    <property type="entry name" value="EXONUCLEASE"/>
    <property type="match status" value="1"/>
</dbReference>
<gene>
    <name evidence="2" type="ORF">PMLFYP103_03604</name>
</gene>
<dbReference type="InterPro" id="IPR052018">
    <property type="entry name" value="PHP_domain"/>
</dbReference>
<dbReference type="SUPFAM" id="SSF89550">
    <property type="entry name" value="PHP domain-like"/>
    <property type="match status" value="1"/>
</dbReference>
<dbReference type="AlphaFoldDB" id="A0A6N3HBZ8"/>
<accession>A0A6N3HBZ8</accession>
<dbReference type="GO" id="GO:0004534">
    <property type="term" value="F:5'-3' RNA exonuclease activity"/>
    <property type="evidence" value="ECO:0007669"/>
    <property type="project" value="TreeGrafter"/>
</dbReference>
<dbReference type="RefSeq" id="WP_230323814.1">
    <property type="nucleotide sequence ID" value="NZ_BAABZJ010000001.1"/>
</dbReference>
<dbReference type="CDD" id="cd12112">
    <property type="entry name" value="PHP_HisPPase_Chlorobi_like"/>
    <property type="match status" value="1"/>
</dbReference>
<dbReference type="SMART" id="SM00481">
    <property type="entry name" value="POLIIIAc"/>
    <property type="match status" value="1"/>
</dbReference>
<dbReference type="Gene3D" id="3.20.20.140">
    <property type="entry name" value="Metal-dependent hydrolases"/>
    <property type="match status" value="1"/>
</dbReference>
<dbReference type="PANTHER" id="PTHR42924:SF3">
    <property type="entry name" value="POLYMERASE_HISTIDINOL PHOSPHATASE N-TERMINAL DOMAIN-CONTAINING PROTEIN"/>
    <property type="match status" value="1"/>
</dbReference>
<dbReference type="InterPro" id="IPR003141">
    <property type="entry name" value="Pol/His_phosphatase_N"/>
</dbReference>
<evidence type="ECO:0000313" key="2">
    <source>
        <dbReference type="EMBL" id="VYU74325.1"/>
    </source>
</evidence>
<dbReference type="GO" id="GO:0035312">
    <property type="term" value="F:5'-3' DNA exonuclease activity"/>
    <property type="evidence" value="ECO:0007669"/>
    <property type="project" value="TreeGrafter"/>
</dbReference>
<feature type="domain" description="Polymerase/histidinol phosphatase N-terminal" evidence="1">
    <location>
        <begin position="87"/>
        <end position="164"/>
    </location>
</feature>
<dbReference type="EMBL" id="CACRUV010000051">
    <property type="protein sequence ID" value="VYU74325.1"/>
    <property type="molecule type" value="Genomic_DNA"/>
</dbReference>
<evidence type="ECO:0000259" key="1">
    <source>
        <dbReference type="SMART" id="SM00481"/>
    </source>
</evidence>
<proteinExistence type="predicted"/>
<organism evidence="2">
    <name type="scientific">Parabacteroides merdae</name>
    <dbReference type="NCBI Taxonomy" id="46503"/>
    <lineage>
        <taxon>Bacteria</taxon>
        <taxon>Pseudomonadati</taxon>
        <taxon>Bacteroidota</taxon>
        <taxon>Bacteroidia</taxon>
        <taxon>Bacteroidales</taxon>
        <taxon>Tannerellaceae</taxon>
        <taxon>Parabacteroides</taxon>
    </lineage>
</organism>